<dbReference type="Gene3D" id="3.30.497.10">
    <property type="entry name" value="Antithrombin, subunit I, domain 2"/>
    <property type="match status" value="1"/>
</dbReference>
<feature type="domain" description="Serpin" evidence="6">
    <location>
        <begin position="2"/>
        <end position="245"/>
    </location>
</feature>
<dbReference type="InterPro" id="IPR023796">
    <property type="entry name" value="Serpin_dom"/>
</dbReference>
<keyword evidence="2" id="KW-0646">Protease inhibitor</keyword>
<evidence type="ECO:0000256" key="2">
    <source>
        <dbReference type="ARBA" id="ARBA00022690"/>
    </source>
</evidence>
<dbReference type="Proteomes" id="UP001558652">
    <property type="component" value="Unassembled WGS sequence"/>
</dbReference>
<reference evidence="7 8" key="1">
    <citation type="submission" date="2024-07" db="EMBL/GenBank/DDBJ databases">
        <title>Chromosome-level genome assembly of the water stick insect Ranatra chinensis (Heteroptera: Nepidae).</title>
        <authorList>
            <person name="Liu X."/>
        </authorList>
    </citation>
    <scope>NUCLEOTIDE SEQUENCE [LARGE SCALE GENOMIC DNA]</scope>
    <source>
        <strain evidence="7">Cailab_2021Rc</strain>
        <tissue evidence="7">Muscle</tissue>
    </source>
</reference>
<comment type="caution">
    <text evidence="7">The sequence shown here is derived from an EMBL/GenBank/DDBJ whole genome shotgun (WGS) entry which is preliminary data.</text>
</comment>
<dbReference type="PANTHER" id="PTHR11461">
    <property type="entry name" value="SERINE PROTEASE INHIBITOR, SERPIN"/>
    <property type="match status" value="1"/>
</dbReference>
<protein>
    <recommendedName>
        <fullName evidence="6">Serpin domain-containing protein</fullName>
    </recommendedName>
</protein>
<dbReference type="CDD" id="cd00172">
    <property type="entry name" value="serpin"/>
    <property type="match status" value="1"/>
</dbReference>
<evidence type="ECO:0000313" key="7">
    <source>
        <dbReference type="EMBL" id="KAL1132651.1"/>
    </source>
</evidence>
<evidence type="ECO:0000256" key="3">
    <source>
        <dbReference type="ARBA" id="ARBA00022900"/>
    </source>
</evidence>
<proteinExistence type="inferred from homology"/>
<dbReference type="InterPro" id="IPR036186">
    <property type="entry name" value="Serpin_sf"/>
</dbReference>
<evidence type="ECO:0000256" key="4">
    <source>
        <dbReference type="RuleBase" id="RU000411"/>
    </source>
</evidence>
<evidence type="ECO:0000256" key="5">
    <source>
        <dbReference type="SAM" id="MobiDB-lite"/>
    </source>
</evidence>
<dbReference type="AlphaFoldDB" id="A0ABD0YNH3"/>
<feature type="compositionally biased region" description="Basic residues" evidence="5">
    <location>
        <begin position="1"/>
        <end position="12"/>
    </location>
</feature>
<dbReference type="EMBL" id="JBFDAA010000005">
    <property type="protein sequence ID" value="KAL1132651.1"/>
    <property type="molecule type" value="Genomic_DNA"/>
</dbReference>
<gene>
    <name evidence="7" type="ORF">AAG570_010603</name>
</gene>
<dbReference type="SUPFAM" id="SSF56574">
    <property type="entry name" value="Serpins"/>
    <property type="match status" value="1"/>
</dbReference>
<dbReference type="GO" id="GO:0004867">
    <property type="term" value="F:serine-type endopeptidase inhibitor activity"/>
    <property type="evidence" value="ECO:0007669"/>
    <property type="project" value="UniProtKB-KW"/>
</dbReference>
<comment type="similarity">
    <text evidence="1 4">Belongs to the serpin family.</text>
</comment>
<dbReference type="PANTHER" id="PTHR11461:SF211">
    <property type="entry name" value="GH10112P-RELATED"/>
    <property type="match status" value="1"/>
</dbReference>
<accession>A0ABD0YNH3</accession>
<dbReference type="InterPro" id="IPR042178">
    <property type="entry name" value="Serpin_sf_1"/>
</dbReference>
<sequence length="246" mass="27874">MASKRRNMFHKNKTQETTEKGTIEHDTKLALVNTLYFKESWMYPFSDFLTELRVFHTENGETKMVPMMTNVEYFKYANIPSLGLKAVKLPYKDYNKKLIIMKPYTHDGLPRLEQVLTYDHIRSEILDMMSYSALKVMIPKFSMDNSFSLKGVLKKMGLKKIFDASSADFSATVFGQGLEVTSIQHKVHLEVDENGTIASAATGIGASSRSTMVITDTFIADGPFLFAVCDKKTRGILFMGRYMGPP</sequence>
<organism evidence="7 8">
    <name type="scientific">Ranatra chinensis</name>
    <dbReference type="NCBI Taxonomy" id="642074"/>
    <lineage>
        <taxon>Eukaryota</taxon>
        <taxon>Metazoa</taxon>
        <taxon>Ecdysozoa</taxon>
        <taxon>Arthropoda</taxon>
        <taxon>Hexapoda</taxon>
        <taxon>Insecta</taxon>
        <taxon>Pterygota</taxon>
        <taxon>Neoptera</taxon>
        <taxon>Paraneoptera</taxon>
        <taxon>Hemiptera</taxon>
        <taxon>Heteroptera</taxon>
        <taxon>Panheteroptera</taxon>
        <taxon>Nepomorpha</taxon>
        <taxon>Nepidae</taxon>
        <taxon>Ranatrinae</taxon>
        <taxon>Ranatra</taxon>
    </lineage>
</organism>
<keyword evidence="3" id="KW-0722">Serine protease inhibitor</keyword>
<feature type="region of interest" description="Disordered" evidence="5">
    <location>
        <begin position="1"/>
        <end position="21"/>
    </location>
</feature>
<evidence type="ECO:0000259" key="6">
    <source>
        <dbReference type="SMART" id="SM00093"/>
    </source>
</evidence>
<dbReference type="InterPro" id="IPR042185">
    <property type="entry name" value="Serpin_sf_2"/>
</dbReference>
<dbReference type="SMART" id="SM00093">
    <property type="entry name" value="SERPIN"/>
    <property type="match status" value="1"/>
</dbReference>
<dbReference type="InterPro" id="IPR000215">
    <property type="entry name" value="Serpin_fam"/>
</dbReference>
<dbReference type="Pfam" id="PF00079">
    <property type="entry name" value="Serpin"/>
    <property type="match status" value="1"/>
</dbReference>
<evidence type="ECO:0000313" key="8">
    <source>
        <dbReference type="Proteomes" id="UP001558652"/>
    </source>
</evidence>
<dbReference type="Gene3D" id="2.30.39.10">
    <property type="entry name" value="Alpha-1-antitrypsin, domain 1"/>
    <property type="match status" value="1"/>
</dbReference>
<evidence type="ECO:0000256" key="1">
    <source>
        <dbReference type="ARBA" id="ARBA00009500"/>
    </source>
</evidence>
<name>A0ABD0YNH3_9HEMI</name>
<keyword evidence="8" id="KW-1185">Reference proteome</keyword>